<accession>A0AAW8TIE5</accession>
<evidence type="ECO:0000313" key="1">
    <source>
        <dbReference type="EMBL" id="MDT2546495.1"/>
    </source>
</evidence>
<organism evidence="1 2">
    <name type="scientific">Enterococcus raffinosus</name>
    <dbReference type="NCBI Taxonomy" id="71452"/>
    <lineage>
        <taxon>Bacteria</taxon>
        <taxon>Bacillati</taxon>
        <taxon>Bacillota</taxon>
        <taxon>Bacilli</taxon>
        <taxon>Lactobacillales</taxon>
        <taxon>Enterococcaceae</taxon>
        <taxon>Enterococcus</taxon>
    </lineage>
</organism>
<reference evidence="1" key="1">
    <citation type="submission" date="2023-03" db="EMBL/GenBank/DDBJ databases">
        <authorList>
            <person name="Shen W."/>
            <person name="Cai J."/>
        </authorList>
    </citation>
    <scope>NUCLEOTIDE SEQUENCE</scope>
    <source>
        <strain evidence="1">Y15</strain>
    </source>
</reference>
<sequence>MNRVFVSLIEKGEWSLENVPEKNRKEVEAILARKNKA</sequence>
<comment type="caution">
    <text evidence="1">The sequence shown here is derived from an EMBL/GenBank/DDBJ whole genome shotgun (WGS) entry which is preliminary data.</text>
</comment>
<dbReference type="Proteomes" id="UP001254770">
    <property type="component" value="Unassembled WGS sequence"/>
</dbReference>
<evidence type="ECO:0000313" key="2">
    <source>
        <dbReference type="Proteomes" id="UP001254770"/>
    </source>
</evidence>
<dbReference type="NCBIfam" id="NF040910">
    <property type="entry name" value="CD1375_fam"/>
    <property type="match status" value="1"/>
</dbReference>
<name>A0AAW8TIE5_9ENTE</name>
<proteinExistence type="predicted"/>
<protein>
    <submittedName>
        <fullName evidence="1">CD1375 family protein</fullName>
    </submittedName>
</protein>
<dbReference type="AlphaFoldDB" id="A0AAW8TIE5"/>
<dbReference type="EMBL" id="JARPXL010000033">
    <property type="protein sequence ID" value="MDT2546495.1"/>
    <property type="molecule type" value="Genomic_DNA"/>
</dbReference>
<dbReference type="RefSeq" id="WP_311816898.1">
    <property type="nucleotide sequence ID" value="NZ_JARPXG010000027.1"/>
</dbReference>
<gene>
    <name evidence="1" type="ORF">P7D69_19315</name>
</gene>
<dbReference type="InterPro" id="IPR047907">
    <property type="entry name" value="CD1375-like"/>
</dbReference>